<evidence type="ECO:0000313" key="1">
    <source>
        <dbReference type="EMBL" id="RUS31015.1"/>
    </source>
</evidence>
<accession>A0A433QML9</accession>
<proteinExistence type="predicted"/>
<keyword evidence="2" id="KW-1185">Reference proteome</keyword>
<organism evidence="1 2">
    <name type="scientific">Jimgerdemannia flammicorona</name>
    <dbReference type="NCBI Taxonomy" id="994334"/>
    <lineage>
        <taxon>Eukaryota</taxon>
        <taxon>Fungi</taxon>
        <taxon>Fungi incertae sedis</taxon>
        <taxon>Mucoromycota</taxon>
        <taxon>Mucoromycotina</taxon>
        <taxon>Endogonomycetes</taxon>
        <taxon>Endogonales</taxon>
        <taxon>Endogonaceae</taxon>
        <taxon>Jimgerdemannia</taxon>
    </lineage>
</organism>
<dbReference type="EMBL" id="RBNJ01003364">
    <property type="protein sequence ID" value="RUS31015.1"/>
    <property type="molecule type" value="Genomic_DNA"/>
</dbReference>
<name>A0A433QML9_9FUNG</name>
<sequence>MRENRTFPSPHEFFYSYGVKERSHLLDPTVAIVIPPELNEEDWVCPLRELDVSTKKSVYSGARNYL</sequence>
<reference evidence="1 2" key="1">
    <citation type="journal article" date="2018" name="New Phytol.">
        <title>Phylogenomics of Endogonaceae and evolution of mycorrhizas within Mucoromycota.</title>
        <authorList>
            <person name="Chang Y."/>
            <person name="Desiro A."/>
            <person name="Na H."/>
            <person name="Sandor L."/>
            <person name="Lipzen A."/>
            <person name="Clum A."/>
            <person name="Barry K."/>
            <person name="Grigoriev I.V."/>
            <person name="Martin F.M."/>
            <person name="Stajich J.E."/>
            <person name="Smith M.E."/>
            <person name="Bonito G."/>
            <person name="Spatafora J.W."/>
        </authorList>
    </citation>
    <scope>NUCLEOTIDE SEQUENCE [LARGE SCALE GENOMIC DNA]</scope>
    <source>
        <strain evidence="1 2">AD002</strain>
    </source>
</reference>
<evidence type="ECO:0000313" key="2">
    <source>
        <dbReference type="Proteomes" id="UP000274822"/>
    </source>
</evidence>
<dbReference type="Proteomes" id="UP000274822">
    <property type="component" value="Unassembled WGS sequence"/>
</dbReference>
<protein>
    <submittedName>
        <fullName evidence="1">Uncharacterized protein</fullName>
    </submittedName>
</protein>
<dbReference type="AlphaFoldDB" id="A0A433QML9"/>
<gene>
    <name evidence="1" type="ORF">BC938DRAFT_478614</name>
</gene>
<comment type="caution">
    <text evidence="1">The sequence shown here is derived from an EMBL/GenBank/DDBJ whole genome shotgun (WGS) entry which is preliminary data.</text>
</comment>